<evidence type="ECO:0000256" key="6">
    <source>
        <dbReference type="ARBA" id="ARBA00022989"/>
    </source>
</evidence>
<dbReference type="PANTHER" id="PTHR43057:SF1">
    <property type="entry name" value="ARSENICAL-RESISTANCE PROTEIN 3"/>
    <property type="match status" value="1"/>
</dbReference>
<comment type="subcellular location">
    <subcellularLocation>
        <location evidence="1">Cell membrane</location>
        <topology evidence="1">Multi-pass membrane protein</topology>
    </subcellularLocation>
</comment>
<feature type="transmembrane region" description="Helical" evidence="8">
    <location>
        <begin position="208"/>
        <end position="227"/>
    </location>
</feature>
<dbReference type="PANTHER" id="PTHR43057">
    <property type="entry name" value="ARSENITE EFFLUX TRANSPORTER"/>
    <property type="match status" value="1"/>
</dbReference>
<dbReference type="Proteomes" id="UP000199107">
    <property type="component" value="Unassembled WGS sequence"/>
</dbReference>
<reference evidence="10" key="1">
    <citation type="submission" date="2016-10" db="EMBL/GenBank/DDBJ databases">
        <authorList>
            <person name="Varghese N."/>
            <person name="Submissions S."/>
        </authorList>
    </citation>
    <scope>NUCLEOTIDE SEQUENCE [LARGE SCALE GENOMIC DNA]</scope>
    <source>
        <strain evidence="10">AAP</strain>
    </source>
</reference>
<keyword evidence="6 8" id="KW-1133">Transmembrane helix</keyword>
<dbReference type="RefSeq" id="WP_089658635.1">
    <property type="nucleotide sequence ID" value="NZ_FNGH01000008.1"/>
</dbReference>
<keyword evidence="10" id="KW-1185">Reference proteome</keyword>
<dbReference type="InterPro" id="IPR038770">
    <property type="entry name" value="Na+/solute_symporter_sf"/>
</dbReference>
<dbReference type="GO" id="GO:0015104">
    <property type="term" value="F:antimonite transmembrane transporter activity"/>
    <property type="evidence" value="ECO:0007669"/>
    <property type="project" value="TreeGrafter"/>
</dbReference>
<dbReference type="Gene3D" id="1.20.1530.20">
    <property type="match status" value="1"/>
</dbReference>
<evidence type="ECO:0000256" key="4">
    <source>
        <dbReference type="ARBA" id="ARBA00022475"/>
    </source>
</evidence>
<gene>
    <name evidence="9" type="ORF">SAMN05192555_10856</name>
</gene>
<feature type="transmembrane region" description="Helical" evidence="8">
    <location>
        <begin position="100"/>
        <end position="118"/>
    </location>
</feature>
<dbReference type="GO" id="GO:0005886">
    <property type="term" value="C:plasma membrane"/>
    <property type="evidence" value="ECO:0007669"/>
    <property type="project" value="UniProtKB-SubCell"/>
</dbReference>
<evidence type="ECO:0000256" key="5">
    <source>
        <dbReference type="ARBA" id="ARBA00022692"/>
    </source>
</evidence>
<dbReference type="GO" id="GO:0015297">
    <property type="term" value="F:antiporter activity"/>
    <property type="evidence" value="ECO:0007669"/>
    <property type="project" value="InterPro"/>
</dbReference>
<feature type="transmembrane region" description="Helical" evidence="8">
    <location>
        <begin position="266"/>
        <end position="287"/>
    </location>
</feature>
<sequence>MLKRLGYLAGLGTSWLLLGGMAAGAAIGHALPVAGQWLGEHMDATLMLLIVLLLFGVRFDVIVRALGNLRFIGIALALNFVVIPALGYAIASSFLHANPLFMVGLTIYFMAPCTDWFLGFTRLADGDVALGTALMPINMLVQLLLYPLYLYLVTYQVVPVESTLIVTTLLQWFLLPLAVAVVAHLVLRRWLGADRFAHLLAWSDRLTPWVVALLVAQIFADNIAVILEHSGVFGRVLLAVCVFFLATLLLGEWVSRRARLAYPEHALLTMTTAARNAPLMLAVTMTALPEQPLIHAAIVIGMLLEFPHLTLLRHLLLNSRHRLAGSRLHP</sequence>
<name>A0A1G9PDU3_9GAMM</name>
<dbReference type="InterPro" id="IPR004706">
    <property type="entry name" value="Arsenical-R_Acr3"/>
</dbReference>
<organism evidence="9 10">
    <name type="scientific">Franzmannia pantelleriensis</name>
    <dbReference type="NCBI Taxonomy" id="48727"/>
    <lineage>
        <taxon>Bacteria</taxon>
        <taxon>Pseudomonadati</taxon>
        <taxon>Pseudomonadota</taxon>
        <taxon>Gammaproteobacteria</taxon>
        <taxon>Oceanospirillales</taxon>
        <taxon>Halomonadaceae</taxon>
        <taxon>Franzmannia</taxon>
    </lineage>
</organism>
<dbReference type="AlphaFoldDB" id="A0A1G9PDU3"/>
<feature type="transmembrane region" description="Helical" evidence="8">
    <location>
        <begin position="130"/>
        <end position="152"/>
    </location>
</feature>
<feature type="transmembrane region" description="Helical" evidence="8">
    <location>
        <begin position="164"/>
        <end position="187"/>
    </location>
</feature>
<evidence type="ECO:0000256" key="7">
    <source>
        <dbReference type="ARBA" id="ARBA00023136"/>
    </source>
</evidence>
<dbReference type="STRING" id="48727.SAMN05192555_10856"/>
<dbReference type="EMBL" id="FNGH01000008">
    <property type="protein sequence ID" value="SDL96315.1"/>
    <property type="molecule type" value="Genomic_DNA"/>
</dbReference>
<keyword evidence="4" id="KW-1003">Cell membrane</keyword>
<feature type="transmembrane region" description="Helical" evidence="8">
    <location>
        <begin position="74"/>
        <end position="94"/>
    </location>
</feature>
<keyword evidence="7 8" id="KW-0472">Membrane</keyword>
<evidence type="ECO:0000313" key="10">
    <source>
        <dbReference type="Proteomes" id="UP000199107"/>
    </source>
</evidence>
<evidence type="ECO:0000313" key="9">
    <source>
        <dbReference type="EMBL" id="SDL96315.1"/>
    </source>
</evidence>
<evidence type="ECO:0000256" key="3">
    <source>
        <dbReference type="ARBA" id="ARBA00022448"/>
    </source>
</evidence>
<feature type="transmembrane region" description="Helical" evidence="8">
    <location>
        <begin position="233"/>
        <end position="254"/>
    </location>
</feature>
<feature type="transmembrane region" description="Helical" evidence="8">
    <location>
        <begin position="293"/>
        <end position="312"/>
    </location>
</feature>
<comment type="similarity">
    <text evidence="2">Belongs to the arsenical resistance-3 (ACR3) (TC 2.A.59) family.</text>
</comment>
<keyword evidence="3" id="KW-0813">Transport</keyword>
<dbReference type="GO" id="GO:0015105">
    <property type="term" value="F:arsenite transmembrane transporter activity"/>
    <property type="evidence" value="ECO:0007669"/>
    <property type="project" value="TreeGrafter"/>
</dbReference>
<keyword evidence="5 8" id="KW-0812">Transmembrane</keyword>
<evidence type="ECO:0000256" key="1">
    <source>
        <dbReference type="ARBA" id="ARBA00004651"/>
    </source>
</evidence>
<evidence type="ECO:0000256" key="8">
    <source>
        <dbReference type="SAM" id="Phobius"/>
    </source>
</evidence>
<protein>
    <submittedName>
        <fullName evidence="9">Arsenite efflux pump ArsB, ACR3 family</fullName>
    </submittedName>
</protein>
<proteinExistence type="inferred from homology"/>
<feature type="transmembrane region" description="Helical" evidence="8">
    <location>
        <begin position="46"/>
        <end position="67"/>
    </location>
</feature>
<evidence type="ECO:0000256" key="2">
    <source>
        <dbReference type="ARBA" id="ARBA00010110"/>
    </source>
</evidence>
<dbReference type="OrthoDB" id="3254016at2"/>
<accession>A0A1G9PDU3</accession>
<dbReference type="Pfam" id="PF01758">
    <property type="entry name" value="SBF"/>
    <property type="match status" value="1"/>
</dbReference>
<dbReference type="InterPro" id="IPR002657">
    <property type="entry name" value="BilAc:Na_symport/Acr3"/>
</dbReference>